<keyword evidence="14" id="KW-0594">Phospholipid biosynthesis</keyword>
<keyword evidence="16" id="KW-1208">Phospholipid metabolism</keyword>
<comment type="caution">
    <text evidence="19">The sequence shown here is derived from an EMBL/GenBank/DDBJ whole genome shotgun (WGS) entry which is preliminary data.</text>
</comment>
<feature type="transmembrane region" description="Helical" evidence="18">
    <location>
        <begin position="112"/>
        <end position="131"/>
    </location>
</feature>
<feature type="transmembrane region" description="Helical" evidence="18">
    <location>
        <begin position="21"/>
        <end position="42"/>
    </location>
</feature>
<feature type="transmembrane region" description="Helical" evidence="18">
    <location>
        <begin position="194"/>
        <end position="215"/>
    </location>
</feature>
<keyword evidence="6" id="KW-1003">Cell membrane</keyword>
<keyword evidence="9" id="KW-0808">Transferase</keyword>
<name>A0ABU3I8N9_9ACTO</name>
<evidence type="ECO:0000256" key="16">
    <source>
        <dbReference type="ARBA" id="ARBA00023264"/>
    </source>
</evidence>
<evidence type="ECO:0000256" key="12">
    <source>
        <dbReference type="ARBA" id="ARBA00023098"/>
    </source>
</evidence>
<keyword evidence="7" id="KW-0444">Lipid biosynthesis</keyword>
<evidence type="ECO:0000256" key="7">
    <source>
        <dbReference type="ARBA" id="ARBA00022516"/>
    </source>
</evidence>
<evidence type="ECO:0000256" key="17">
    <source>
        <dbReference type="ARBA" id="ARBA00033321"/>
    </source>
</evidence>
<evidence type="ECO:0000256" key="15">
    <source>
        <dbReference type="ARBA" id="ARBA00023211"/>
    </source>
</evidence>
<keyword evidence="11 18" id="KW-1133">Transmembrane helix</keyword>
<gene>
    <name evidence="19" type="ORF">QS713_01455</name>
</gene>
<feature type="transmembrane region" description="Helical" evidence="18">
    <location>
        <begin position="221"/>
        <end position="239"/>
    </location>
</feature>
<keyword evidence="12" id="KW-0443">Lipid metabolism</keyword>
<comment type="catalytic activity">
    <reaction evidence="1">
        <text>a CDP-1,2-diacyl-sn-glycerol + choline = a 1,2-diacyl-sn-glycero-3-phosphocholine + CMP + H(+)</text>
        <dbReference type="Rhea" id="RHEA:14597"/>
        <dbReference type="ChEBI" id="CHEBI:15354"/>
        <dbReference type="ChEBI" id="CHEBI:15378"/>
        <dbReference type="ChEBI" id="CHEBI:57643"/>
        <dbReference type="ChEBI" id="CHEBI:58332"/>
        <dbReference type="ChEBI" id="CHEBI:60377"/>
        <dbReference type="EC" id="2.7.8.24"/>
    </reaction>
</comment>
<keyword evidence="8" id="KW-0997">Cell inner membrane</keyword>
<accession>A0ABU3I8N9</accession>
<organism evidence="19 20">
    <name type="scientific">Gleimia hominis</name>
    <dbReference type="NCBI Taxonomy" id="595468"/>
    <lineage>
        <taxon>Bacteria</taxon>
        <taxon>Bacillati</taxon>
        <taxon>Actinomycetota</taxon>
        <taxon>Actinomycetes</taxon>
        <taxon>Actinomycetales</taxon>
        <taxon>Actinomycetaceae</taxon>
        <taxon>Gleimia</taxon>
    </lineage>
</organism>
<dbReference type="InterPro" id="IPR026027">
    <property type="entry name" value="PcS"/>
</dbReference>
<evidence type="ECO:0000256" key="13">
    <source>
        <dbReference type="ARBA" id="ARBA00023136"/>
    </source>
</evidence>
<sequence length="250" mass="28465">MSDTATSHTKTWPLSAYVRAWCVHAFTMSGLLWVLLAARALGEGHYKAMWGWLIVSLIVDAIDGPLARKAKVQEVVPWFSGTMMDNVVDYMTWTFIPAVFMVKVIPLGPTPLAIIAAICALASSMFCYANTRMKSADWYFVGFPAAWNIVVLILWLFHSGPIVNWLVVIVFTILAVVPWKWLHPFRVKKYRAINAVAAIIWVTSTAIMVWTFPHIPMWLRIPWWISGIWILGVSALRTWRGRPDRPNQRP</sequence>
<evidence type="ECO:0000256" key="8">
    <source>
        <dbReference type="ARBA" id="ARBA00022519"/>
    </source>
</evidence>
<evidence type="ECO:0000256" key="3">
    <source>
        <dbReference type="ARBA" id="ARBA00004429"/>
    </source>
</evidence>
<dbReference type="EMBL" id="JASXSX010000001">
    <property type="protein sequence ID" value="MDT3766733.1"/>
    <property type="molecule type" value="Genomic_DNA"/>
</dbReference>
<evidence type="ECO:0000256" key="14">
    <source>
        <dbReference type="ARBA" id="ARBA00023209"/>
    </source>
</evidence>
<dbReference type="InterPro" id="IPR043130">
    <property type="entry name" value="CDP-OH_PTrfase_TM_dom"/>
</dbReference>
<evidence type="ECO:0000313" key="20">
    <source>
        <dbReference type="Proteomes" id="UP001247542"/>
    </source>
</evidence>
<dbReference type="InterPro" id="IPR000462">
    <property type="entry name" value="CDP-OH_P_trans"/>
</dbReference>
<evidence type="ECO:0000313" key="19">
    <source>
        <dbReference type="EMBL" id="MDT3766733.1"/>
    </source>
</evidence>
<reference evidence="19 20" key="1">
    <citation type="submission" date="2023-06" db="EMBL/GenBank/DDBJ databases">
        <title>Draft genome sequence of Gleimia hominis type strain CCUG 57540T.</title>
        <authorList>
            <person name="Salva-Serra F."/>
            <person name="Cardew S."/>
            <person name="Jensie Markopoulos S."/>
            <person name="Ohlen M."/>
            <person name="Inganas E."/>
            <person name="Svensson-Stadler L."/>
            <person name="Moore E.R.B."/>
        </authorList>
    </citation>
    <scope>NUCLEOTIDE SEQUENCE [LARGE SCALE GENOMIC DNA]</scope>
    <source>
        <strain evidence="19 20">CCUG 57540</strain>
    </source>
</reference>
<dbReference type="Pfam" id="PF01066">
    <property type="entry name" value="CDP-OH_P_transf"/>
    <property type="match status" value="1"/>
</dbReference>
<keyword evidence="13 18" id="KW-0472">Membrane</keyword>
<dbReference type="EC" id="2.7.8.24" evidence="4"/>
<keyword evidence="15" id="KW-0464">Manganese</keyword>
<protein>
    <recommendedName>
        <fullName evidence="5">Phosphatidylcholine synthase</fullName>
        <ecNumber evidence="4">2.7.8.24</ecNumber>
    </recommendedName>
    <alternativeName>
        <fullName evidence="17">CDP-diglyceride-choline O-phosphatidyltransferase</fullName>
    </alternativeName>
</protein>
<evidence type="ECO:0000256" key="18">
    <source>
        <dbReference type="SAM" id="Phobius"/>
    </source>
</evidence>
<comment type="subcellular location">
    <subcellularLocation>
        <location evidence="3">Cell inner membrane</location>
        <topology evidence="3">Multi-pass membrane protein</topology>
    </subcellularLocation>
</comment>
<evidence type="ECO:0000256" key="4">
    <source>
        <dbReference type="ARBA" id="ARBA00013195"/>
    </source>
</evidence>
<evidence type="ECO:0000256" key="6">
    <source>
        <dbReference type="ARBA" id="ARBA00022475"/>
    </source>
</evidence>
<keyword evidence="10 18" id="KW-0812">Transmembrane</keyword>
<evidence type="ECO:0000256" key="10">
    <source>
        <dbReference type="ARBA" id="ARBA00022692"/>
    </source>
</evidence>
<proteinExistence type="predicted"/>
<comment type="cofactor">
    <cofactor evidence="2">
        <name>Mn(2+)</name>
        <dbReference type="ChEBI" id="CHEBI:29035"/>
    </cofactor>
</comment>
<feature type="transmembrane region" description="Helical" evidence="18">
    <location>
        <begin position="138"/>
        <end position="157"/>
    </location>
</feature>
<evidence type="ECO:0000256" key="1">
    <source>
        <dbReference type="ARBA" id="ARBA00000958"/>
    </source>
</evidence>
<dbReference type="RefSeq" id="WP_313271859.1">
    <property type="nucleotide sequence ID" value="NZ_JASXSX010000001.1"/>
</dbReference>
<keyword evidence="20" id="KW-1185">Reference proteome</keyword>
<dbReference type="Proteomes" id="UP001247542">
    <property type="component" value="Unassembled WGS sequence"/>
</dbReference>
<evidence type="ECO:0000256" key="9">
    <source>
        <dbReference type="ARBA" id="ARBA00022679"/>
    </source>
</evidence>
<evidence type="ECO:0000256" key="5">
    <source>
        <dbReference type="ARBA" id="ARBA00015623"/>
    </source>
</evidence>
<evidence type="ECO:0000256" key="2">
    <source>
        <dbReference type="ARBA" id="ARBA00001936"/>
    </source>
</evidence>
<dbReference type="PIRSF" id="PIRSF000851">
    <property type="entry name" value="PcS"/>
    <property type="match status" value="1"/>
</dbReference>
<dbReference type="Gene3D" id="1.20.120.1760">
    <property type="match status" value="1"/>
</dbReference>
<evidence type="ECO:0000256" key="11">
    <source>
        <dbReference type="ARBA" id="ARBA00022989"/>
    </source>
</evidence>
<feature type="transmembrane region" description="Helical" evidence="18">
    <location>
        <begin position="163"/>
        <end position="182"/>
    </location>
</feature>